<organism evidence="5 6">
    <name type="scientific">Oreotrochilus melanogaster</name>
    <dbReference type="NCBI Taxonomy" id="689266"/>
    <lineage>
        <taxon>Eukaryota</taxon>
        <taxon>Metazoa</taxon>
        <taxon>Chordata</taxon>
        <taxon>Craniata</taxon>
        <taxon>Vertebrata</taxon>
        <taxon>Euteleostomi</taxon>
        <taxon>Archelosauria</taxon>
        <taxon>Archosauria</taxon>
        <taxon>Dinosauria</taxon>
        <taxon>Saurischia</taxon>
        <taxon>Theropoda</taxon>
        <taxon>Coelurosauria</taxon>
        <taxon>Aves</taxon>
        <taxon>Neognathae</taxon>
        <taxon>Neoaves</taxon>
        <taxon>Strisores</taxon>
        <taxon>Apodiformes</taxon>
        <taxon>Trochilidae</taxon>
        <taxon>Oreotrochilus</taxon>
    </lineage>
</organism>
<evidence type="ECO:0000256" key="1">
    <source>
        <dbReference type="ARBA" id="ARBA00007791"/>
    </source>
</evidence>
<name>A0A7L3NJ05_9AVES</name>
<evidence type="ECO:0000256" key="3">
    <source>
        <dbReference type="ARBA" id="ARBA00023054"/>
    </source>
</evidence>
<feature type="coiled-coil region" evidence="4">
    <location>
        <begin position="2"/>
        <end position="29"/>
    </location>
</feature>
<dbReference type="GO" id="GO:0045724">
    <property type="term" value="P:positive regulation of cilium assembly"/>
    <property type="evidence" value="ECO:0007669"/>
    <property type="project" value="TreeGrafter"/>
</dbReference>
<dbReference type="GO" id="GO:0005813">
    <property type="term" value="C:centrosome"/>
    <property type="evidence" value="ECO:0007669"/>
    <property type="project" value="TreeGrafter"/>
</dbReference>
<dbReference type="EMBL" id="VZUB01013920">
    <property type="protein sequence ID" value="NXU76638.1"/>
    <property type="molecule type" value="Genomic_DNA"/>
</dbReference>
<protein>
    <recommendedName>
        <fullName evidence="2">Endosome-associated-trafficking regulator 1</fullName>
    </recommendedName>
</protein>
<dbReference type="GO" id="GO:0030496">
    <property type="term" value="C:midbody"/>
    <property type="evidence" value="ECO:0007669"/>
    <property type="project" value="TreeGrafter"/>
</dbReference>
<feature type="non-terminal residue" evidence="5">
    <location>
        <position position="1"/>
    </location>
</feature>
<dbReference type="OrthoDB" id="6499155at2759"/>
<comment type="caution">
    <text evidence="5">The sequence shown here is derived from an EMBL/GenBank/DDBJ whole genome shotgun (WGS) entry which is preliminary data.</text>
</comment>
<dbReference type="GO" id="GO:0055037">
    <property type="term" value="C:recycling endosome"/>
    <property type="evidence" value="ECO:0007669"/>
    <property type="project" value="TreeGrafter"/>
</dbReference>
<dbReference type="GO" id="GO:0005769">
    <property type="term" value="C:early endosome"/>
    <property type="evidence" value="ECO:0007669"/>
    <property type="project" value="TreeGrafter"/>
</dbReference>
<dbReference type="GO" id="GO:0032465">
    <property type="term" value="P:regulation of cytokinesis"/>
    <property type="evidence" value="ECO:0007669"/>
    <property type="project" value="TreeGrafter"/>
</dbReference>
<dbReference type="GO" id="GO:0036064">
    <property type="term" value="C:ciliary basal body"/>
    <property type="evidence" value="ECO:0007669"/>
    <property type="project" value="TreeGrafter"/>
</dbReference>
<dbReference type="PANTHER" id="PTHR31259:SF3">
    <property type="entry name" value="ENDOSOME-ASSOCIATED-TRAFFICKING REGULATOR 1"/>
    <property type="match status" value="1"/>
</dbReference>
<evidence type="ECO:0000313" key="6">
    <source>
        <dbReference type="Proteomes" id="UP000579904"/>
    </source>
</evidence>
<gene>
    <name evidence="5" type="primary">Sdccag3_0</name>
    <name evidence="5" type="ORF">OREMEL_R13380</name>
</gene>
<dbReference type="AlphaFoldDB" id="A0A7L3NJ05"/>
<evidence type="ECO:0000256" key="2">
    <source>
        <dbReference type="ARBA" id="ARBA00016007"/>
    </source>
</evidence>
<dbReference type="GO" id="GO:1903566">
    <property type="term" value="P:positive regulation of protein localization to cilium"/>
    <property type="evidence" value="ECO:0007669"/>
    <property type="project" value="TreeGrafter"/>
</dbReference>
<evidence type="ECO:0000256" key="4">
    <source>
        <dbReference type="SAM" id="Coils"/>
    </source>
</evidence>
<dbReference type="InterPro" id="IPR026757">
    <property type="entry name" value="ENTR1"/>
</dbReference>
<sequence>FVRQTERSLQLMTQRAVEAESTVEVLKQKVFTLQGELESYKVENKNLRTGQMTDLGAVKHNIDLGLQNLYKIITGANLSVKQLASGVESLNFVAEVLKSAGKISEAEAEKD</sequence>
<feature type="non-terminal residue" evidence="5">
    <location>
        <position position="111"/>
    </location>
</feature>
<dbReference type="PANTHER" id="PTHR31259">
    <property type="entry name" value="ENDOSOME-ASSOCIATED TRAFFICKING REGULATOR 1"/>
    <property type="match status" value="1"/>
</dbReference>
<reference evidence="5 6" key="1">
    <citation type="submission" date="2019-09" db="EMBL/GenBank/DDBJ databases">
        <title>Bird 10,000 Genomes (B10K) Project - Family phase.</title>
        <authorList>
            <person name="Zhang G."/>
        </authorList>
    </citation>
    <scope>NUCLEOTIDE SEQUENCE [LARGE SCALE GENOMIC DNA]</scope>
    <source>
        <strain evidence="5">OUT-0002</strain>
    </source>
</reference>
<keyword evidence="3 4" id="KW-0175">Coiled coil</keyword>
<comment type="similarity">
    <text evidence="1">Belongs to the ENTR1 family.</text>
</comment>
<evidence type="ECO:0000313" key="5">
    <source>
        <dbReference type="EMBL" id="NXU76638.1"/>
    </source>
</evidence>
<dbReference type="Proteomes" id="UP000579904">
    <property type="component" value="Unassembled WGS sequence"/>
</dbReference>
<proteinExistence type="inferred from homology"/>
<accession>A0A7L3NJ05</accession>
<keyword evidence="6" id="KW-1185">Reference proteome</keyword>